<dbReference type="STRING" id="1802435.A2114_01280"/>
<evidence type="ECO:0000313" key="2">
    <source>
        <dbReference type="Proteomes" id="UP000176494"/>
    </source>
</evidence>
<organism evidence="1 2">
    <name type="scientific">Candidatus Vogelbacteria bacterium GWA1_51_14</name>
    <dbReference type="NCBI Taxonomy" id="1802435"/>
    <lineage>
        <taxon>Bacteria</taxon>
        <taxon>Candidatus Vogeliibacteriota</taxon>
    </lineage>
</organism>
<gene>
    <name evidence="1" type="ORF">A2114_01280</name>
</gene>
<name>A0A1G2QA55_9BACT</name>
<proteinExistence type="predicted"/>
<sequence>MKIENDNNDNKDNKKFIALLRRIEELKTNPAVDLSADEDLALSVMNLVSLEEHFIFTGNKLNQDEFFDLAGEIREVRKSQMAKLLPQAPGETWCAVKHLLAASMRSLEVGQKLKRDGRADEAKTMFNDAYRLYALVWALKLKIADVQAIKNIDQPMSVEDLLGQLANCCDE</sequence>
<evidence type="ECO:0000313" key="1">
    <source>
        <dbReference type="EMBL" id="OHA57019.1"/>
    </source>
</evidence>
<accession>A0A1G2QA55</accession>
<comment type="caution">
    <text evidence="1">The sequence shown here is derived from an EMBL/GenBank/DDBJ whole genome shotgun (WGS) entry which is preliminary data.</text>
</comment>
<dbReference type="Proteomes" id="UP000176494">
    <property type="component" value="Unassembled WGS sequence"/>
</dbReference>
<reference evidence="1 2" key="1">
    <citation type="journal article" date="2016" name="Nat. Commun.">
        <title>Thousands of microbial genomes shed light on interconnected biogeochemical processes in an aquifer system.</title>
        <authorList>
            <person name="Anantharaman K."/>
            <person name="Brown C.T."/>
            <person name="Hug L.A."/>
            <person name="Sharon I."/>
            <person name="Castelle C.J."/>
            <person name="Probst A.J."/>
            <person name="Thomas B.C."/>
            <person name="Singh A."/>
            <person name="Wilkins M.J."/>
            <person name="Karaoz U."/>
            <person name="Brodie E.L."/>
            <person name="Williams K.H."/>
            <person name="Hubbard S.S."/>
            <person name="Banfield J.F."/>
        </authorList>
    </citation>
    <scope>NUCLEOTIDE SEQUENCE [LARGE SCALE GENOMIC DNA]</scope>
</reference>
<dbReference type="AlphaFoldDB" id="A0A1G2QA55"/>
<dbReference type="EMBL" id="MHTG01000023">
    <property type="protein sequence ID" value="OHA57019.1"/>
    <property type="molecule type" value="Genomic_DNA"/>
</dbReference>
<protein>
    <submittedName>
        <fullName evidence="1">Uncharacterized protein</fullName>
    </submittedName>
</protein>